<gene>
    <name evidence="1" type="ORF">NN4_28970</name>
</gene>
<proteinExistence type="predicted"/>
<comment type="caution">
    <text evidence="1">The sequence shown here is derived from an EMBL/GenBank/DDBJ whole genome shotgun (WGS) entry which is preliminary data.</text>
</comment>
<dbReference type="Gene3D" id="3.40.470.10">
    <property type="entry name" value="Uracil-DNA glycosylase-like domain"/>
    <property type="match status" value="1"/>
</dbReference>
<dbReference type="CDD" id="cd10035">
    <property type="entry name" value="UDG_like"/>
    <property type="match status" value="1"/>
</dbReference>
<name>A0A511ME66_9NOCA</name>
<evidence type="ECO:0000313" key="2">
    <source>
        <dbReference type="Proteomes" id="UP000321424"/>
    </source>
</evidence>
<evidence type="ECO:0000313" key="1">
    <source>
        <dbReference type="EMBL" id="GEM38378.1"/>
    </source>
</evidence>
<sequence length="218" mass="24078">MLHLVTTLGRNADRTVRDEKKSRIRQSHVAPLNHLADHIADAEGLPRGFVPYVDPDQGGVHARVLVLLDNPSTKAQAARDGGSGLLSLDNDDWTAKNCREAYAANGIDWSQVVHWNVCPFPISRDNGGSTAAERSRGARWTREMVDLLPELEIVLCLGRAAEDGWKRAAVRRSLYIFPRGVPHCSRRGLASPPARERFESAIAQLALMLKSSSDTVRR</sequence>
<dbReference type="SUPFAM" id="SSF52141">
    <property type="entry name" value="Uracil-DNA glycosylase-like"/>
    <property type="match status" value="1"/>
</dbReference>
<keyword evidence="2" id="KW-1185">Reference proteome</keyword>
<dbReference type="InterPro" id="IPR036895">
    <property type="entry name" value="Uracil-DNA_glycosylase-like_sf"/>
</dbReference>
<dbReference type="OrthoDB" id="3679064at2"/>
<dbReference type="EMBL" id="BJXA01000015">
    <property type="protein sequence ID" value="GEM38378.1"/>
    <property type="molecule type" value="Genomic_DNA"/>
</dbReference>
<reference evidence="1 2" key="1">
    <citation type="submission" date="2019-07" db="EMBL/GenBank/DDBJ databases">
        <title>Whole genome shotgun sequence of Nocardia ninae NBRC 108245.</title>
        <authorList>
            <person name="Hosoyama A."/>
            <person name="Uohara A."/>
            <person name="Ohji S."/>
            <person name="Ichikawa N."/>
        </authorList>
    </citation>
    <scope>NUCLEOTIDE SEQUENCE [LARGE SCALE GENOMIC DNA]</scope>
    <source>
        <strain evidence="1 2">NBRC 108245</strain>
    </source>
</reference>
<accession>A0A511ME66</accession>
<evidence type="ECO:0008006" key="3">
    <source>
        <dbReference type="Google" id="ProtNLM"/>
    </source>
</evidence>
<dbReference type="Proteomes" id="UP000321424">
    <property type="component" value="Unassembled WGS sequence"/>
</dbReference>
<organism evidence="1 2">
    <name type="scientific">Nocardia ninae NBRC 108245</name>
    <dbReference type="NCBI Taxonomy" id="1210091"/>
    <lineage>
        <taxon>Bacteria</taxon>
        <taxon>Bacillati</taxon>
        <taxon>Actinomycetota</taxon>
        <taxon>Actinomycetes</taxon>
        <taxon>Mycobacteriales</taxon>
        <taxon>Nocardiaceae</taxon>
        <taxon>Nocardia</taxon>
    </lineage>
</organism>
<protein>
    <recommendedName>
        <fullName evidence="3">Uracil-DNA glycosylase-like domain-containing protein</fullName>
    </recommendedName>
</protein>
<dbReference type="AlphaFoldDB" id="A0A511ME66"/>